<sequence>MASLFVLLELEIGSLRRQRIFRDRLNSLEAYTDVEFISRYRIRRERFLELNDKIETFISRSTRRSHSLSVTTQLAVTLQFLATGSFQTVVASVHGISQLSVSNCVRGVTEALCSIAKDYIQFPTAARQMSLQHGLLGKFGFPKVLGCIDGSHTPIVVSSTNEAIYVNRESFHSIKVQVICDYIFKFIDVVVK</sequence>
<dbReference type="EMBL" id="JAKMXF010000332">
    <property type="protein sequence ID" value="KAI6648304.1"/>
    <property type="molecule type" value="Genomic_DNA"/>
</dbReference>
<evidence type="ECO:0000313" key="1">
    <source>
        <dbReference type="EMBL" id="KAI6648304.1"/>
    </source>
</evidence>
<name>A0AAV7JIL7_9METZ</name>
<protein>
    <submittedName>
        <fullName evidence="1">Nuclease HARBI1</fullName>
    </submittedName>
</protein>
<dbReference type="PANTHER" id="PTHR22930">
    <property type="match status" value="1"/>
</dbReference>
<reference evidence="1 2" key="1">
    <citation type="journal article" date="2023" name="BMC Biol.">
        <title>The compact genome of the sponge Oopsacas minuta (Hexactinellida) is lacking key metazoan core genes.</title>
        <authorList>
            <person name="Santini S."/>
            <person name="Schenkelaars Q."/>
            <person name="Jourda C."/>
            <person name="Duchesne M."/>
            <person name="Belahbib H."/>
            <person name="Rocher C."/>
            <person name="Selva M."/>
            <person name="Riesgo A."/>
            <person name="Vervoort M."/>
            <person name="Leys S.P."/>
            <person name="Kodjabachian L."/>
            <person name="Le Bivic A."/>
            <person name="Borchiellini C."/>
            <person name="Claverie J.M."/>
            <person name="Renard E."/>
        </authorList>
    </citation>
    <scope>NUCLEOTIDE SEQUENCE [LARGE SCALE GENOMIC DNA]</scope>
    <source>
        <strain evidence="1">SPO-2</strain>
    </source>
</reference>
<dbReference type="PANTHER" id="PTHR22930:SF85">
    <property type="entry name" value="GH03217P-RELATED"/>
    <property type="match status" value="1"/>
</dbReference>
<gene>
    <name evidence="1" type="ORF">LOD99_12113</name>
</gene>
<accession>A0AAV7JIL7</accession>
<dbReference type="PRINTS" id="PR02086">
    <property type="entry name" value="PUTNUCHARBI1"/>
</dbReference>
<comment type="caution">
    <text evidence="1">The sequence shown here is derived from an EMBL/GenBank/DDBJ whole genome shotgun (WGS) entry which is preliminary data.</text>
</comment>
<dbReference type="Proteomes" id="UP001165289">
    <property type="component" value="Unassembled WGS sequence"/>
</dbReference>
<keyword evidence="2" id="KW-1185">Reference proteome</keyword>
<dbReference type="InterPro" id="IPR045249">
    <property type="entry name" value="HARBI1-like"/>
</dbReference>
<proteinExistence type="predicted"/>
<evidence type="ECO:0000313" key="2">
    <source>
        <dbReference type="Proteomes" id="UP001165289"/>
    </source>
</evidence>
<organism evidence="1 2">
    <name type="scientific">Oopsacas minuta</name>
    <dbReference type="NCBI Taxonomy" id="111878"/>
    <lineage>
        <taxon>Eukaryota</taxon>
        <taxon>Metazoa</taxon>
        <taxon>Porifera</taxon>
        <taxon>Hexactinellida</taxon>
        <taxon>Hexasterophora</taxon>
        <taxon>Lyssacinosida</taxon>
        <taxon>Leucopsacidae</taxon>
        <taxon>Oopsacas</taxon>
    </lineage>
</organism>
<dbReference type="AlphaFoldDB" id="A0AAV7JIL7"/>
<dbReference type="InterPro" id="IPR026103">
    <property type="entry name" value="HARBI1_animal"/>
</dbReference>